<dbReference type="Proteomes" id="UP000826462">
    <property type="component" value="Chromosome 1"/>
</dbReference>
<evidence type="ECO:0000313" key="3">
    <source>
        <dbReference type="EMBL" id="QYD68120.1"/>
    </source>
</evidence>
<feature type="chain" id="PRO_5045344760" evidence="2">
    <location>
        <begin position="24"/>
        <end position="91"/>
    </location>
</feature>
<dbReference type="RefSeq" id="WP_219797513.1">
    <property type="nucleotide sequence ID" value="NZ_CP080095.1"/>
</dbReference>
<keyword evidence="2" id="KW-0732">Signal</keyword>
<evidence type="ECO:0000256" key="1">
    <source>
        <dbReference type="SAM" id="MobiDB-lite"/>
    </source>
</evidence>
<dbReference type="EMBL" id="CP080095">
    <property type="protein sequence ID" value="QYD68120.1"/>
    <property type="molecule type" value="Genomic_DNA"/>
</dbReference>
<evidence type="ECO:0000256" key="2">
    <source>
        <dbReference type="SAM" id="SignalP"/>
    </source>
</evidence>
<reference evidence="3 4" key="1">
    <citation type="submission" date="2021-07" db="EMBL/GenBank/DDBJ databases">
        <title>Paraburkholderia edwinii protects Aspergillus sp. from phenazines by acting as a toxin sponge.</title>
        <authorList>
            <person name="Dahlstrom K.M."/>
            <person name="Newman D.K."/>
        </authorList>
    </citation>
    <scope>NUCLEOTIDE SEQUENCE [LARGE SCALE GENOMIC DNA]</scope>
    <source>
        <strain evidence="3 4">Pe01</strain>
    </source>
</reference>
<feature type="compositionally biased region" description="Gly residues" evidence="1">
    <location>
        <begin position="63"/>
        <end position="74"/>
    </location>
</feature>
<accession>A0ABX8ULG5</accession>
<evidence type="ECO:0000313" key="4">
    <source>
        <dbReference type="Proteomes" id="UP000826462"/>
    </source>
</evidence>
<feature type="signal peptide" evidence="2">
    <location>
        <begin position="1"/>
        <end position="23"/>
    </location>
</feature>
<feature type="compositionally biased region" description="Polar residues" evidence="1">
    <location>
        <begin position="38"/>
        <end position="50"/>
    </location>
</feature>
<name>A0ABX8ULG5_9BURK</name>
<feature type="region of interest" description="Disordered" evidence="1">
    <location>
        <begin position="27"/>
        <end position="77"/>
    </location>
</feature>
<protein>
    <submittedName>
        <fullName evidence="3">Uncharacterized protein</fullName>
    </submittedName>
</protein>
<organism evidence="3 4">
    <name type="scientific">Paraburkholderia edwinii</name>
    <dbReference type="NCBI Taxonomy" id="2861782"/>
    <lineage>
        <taxon>Bacteria</taxon>
        <taxon>Pseudomonadati</taxon>
        <taxon>Pseudomonadota</taxon>
        <taxon>Betaproteobacteria</taxon>
        <taxon>Burkholderiales</taxon>
        <taxon>Burkholderiaceae</taxon>
        <taxon>Paraburkholderia</taxon>
    </lineage>
</organism>
<sequence length="91" mass="9280">MKALYVPVLAATALFSISGVAFSQTWQSPANADPQAAPGSTMSQPNTDPSRTNRYESDATGPQPGGSSGSGRGRNGARCVVGLSCDIYQGS</sequence>
<keyword evidence="4" id="KW-1185">Reference proteome</keyword>
<proteinExistence type="predicted"/>
<gene>
    <name evidence="3" type="ORF">KZJ38_17820</name>
</gene>